<evidence type="ECO:0000256" key="2">
    <source>
        <dbReference type="ARBA" id="ARBA00022679"/>
    </source>
</evidence>
<organism evidence="5">
    <name type="scientific">marine sediment metagenome</name>
    <dbReference type="NCBI Taxonomy" id="412755"/>
    <lineage>
        <taxon>unclassified sequences</taxon>
        <taxon>metagenomes</taxon>
        <taxon>ecological metagenomes</taxon>
    </lineage>
</organism>
<dbReference type="AlphaFoldDB" id="X0ZD33"/>
<evidence type="ECO:0000259" key="4">
    <source>
        <dbReference type="Pfam" id="PF01555"/>
    </source>
</evidence>
<dbReference type="Pfam" id="PF01555">
    <property type="entry name" value="N6_N4_Mtase"/>
    <property type="match status" value="1"/>
</dbReference>
<name>X0ZD33_9ZZZZ</name>
<protein>
    <recommendedName>
        <fullName evidence="4">DNA methylase N-4/N-6 domain-containing protein</fullName>
    </recommendedName>
</protein>
<feature type="non-terminal residue" evidence="5">
    <location>
        <position position="153"/>
    </location>
</feature>
<evidence type="ECO:0000256" key="3">
    <source>
        <dbReference type="ARBA" id="ARBA00022691"/>
    </source>
</evidence>
<keyword evidence="3" id="KW-0949">S-adenosyl-L-methionine</keyword>
<evidence type="ECO:0000256" key="1">
    <source>
        <dbReference type="ARBA" id="ARBA00022603"/>
    </source>
</evidence>
<feature type="domain" description="DNA methylase N-4/N-6" evidence="4">
    <location>
        <begin position="75"/>
        <end position="142"/>
    </location>
</feature>
<dbReference type="PRINTS" id="PR00506">
    <property type="entry name" value="D21N6MTFRASE"/>
</dbReference>
<comment type="caution">
    <text evidence="5">The sequence shown here is derived from an EMBL/GenBank/DDBJ whole genome shotgun (WGS) entry which is preliminary data.</text>
</comment>
<dbReference type="GO" id="GO:0008170">
    <property type="term" value="F:N-methyltransferase activity"/>
    <property type="evidence" value="ECO:0007669"/>
    <property type="project" value="InterPro"/>
</dbReference>
<gene>
    <name evidence="5" type="ORF">S01H4_04860</name>
</gene>
<dbReference type="EMBL" id="BART01001346">
    <property type="protein sequence ID" value="GAG67189.1"/>
    <property type="molecule type" value="Genomic_DNA"/>
</dbReference>
<accession>X0ZD33</accession>
<evidence type="ECO:0000313" key="5">
    <source>
        <dbReference type="EMBL" id="GAG67189.1"/>
    </source>
</evidence>
<dbReference type="InterPro" id="IPR002295">
    <property type="entry name" value="N4/N6-MTase_EcoPI_Mod-like"/>
</dbReference>
<dbReference type="InterPro" id="IPR002941">
    <property type="entry name" value="DNA_methylase_N4/N6"/>
</dbReference>
<keyword evidence="2" id="KW-0808">Transferase</keyword>
<proteinExistence type="predicted"/>
<dbReference type="Gene3D" id="3.40.50.150">
    <property type="entry name" value="Vaccinia Virus protein VP39"/>
    <property type="match status" value="1"/>
</dbReference>
<sequence length="153" mass="17229">MAVPLQPVKTFGNGNGGWINKLIFGDNLQVLKALMDDPEVYDKMISEGKIRLNPRTEKPEYRLEPVKTQLLDSNWTDVPGYTFKWKYPTENSEQLLERIIIASSNPGDLVLDAFAGSGTTGAVAEKLGRKWIMIDCGKLAIYAMQKRLLNLRE</sequence>
<dbReference type="GO" id="GO:0032259">
    <property type="term" value="P:methylation"/>
    <property type="evidence" value="ECO:0007669"/>
    <property type="project" value="UniProtKB-KW"/>
</dbReference>
<keyword evidence="1" id="KW-0489">Methyltransferase</keyword>
<dbReference type="SUPFAM" id="SSF53335">
    <property type="entry name" value="S-adenosyl-L-methionine-dependent methyltransferases"/>
    <property type="match status" value="1"/>
</dbReference>
<dbReference type="GO" id="GO:0003677">
    <property type="term" value="F:DNA binding"/>
    <property type="evidence" value="ECO:0007669"/>
    <property type="project" value="InterPro"/>
</dbReference>
<reference evidence="5" key="1">
    <citation type="journal article" date="2014" name="Front. Microbiol.">
        <title>High frequency of phylogenetically diverse reductive dehalogenase-homologous genes in deep subseafloor sedimentary metagenomes.</title>
        <authorList>
            <person name="Kawai M."/>
            <person name="Futagami T."/>
            <person name="Toyoda A."/>
            <person name="Takaki Y."/>
            <person name="Nishi S."/>
            <person name="Hori S."/>
            <person name="Arai W."/>
            <person name="Tsubouchi T."/>
            <person name="Morono Y."/>
            <person name="Uchiyama I."/>
            <person name="Ito T."/>
            <person name="Fujiyama A."/>
            <person name="Inagaki F."/>
            <person name="Takami H."/>
        </authorList>
    </citation>
    <scope>NUCLEOTIDE SEQUENCE</scope>
    <source>
        <strain evidence="5">Expedition CK06-06</strain>
    </source>
</reference>
<dbReference type="InterPro" id="IPR029063">
    <property type="entry name" value="SAM-dependent_MTases_sf"/>
</dbReference>